<dbReference type="Proteomes" id="UP000241362">
    <property type="component" value="Unassembled WGS sequence"/>
</dbReference>
<evidence type="ECO:0000256" key="1">
    <source>
        <dbReference type="SAM" id="MobiDB-lite"/>
    </source>
</evidence>
<dbReference type="EMBL" id="PZKE01000005">
    <property type="protein sequence ID" value="PTE15039.1"/>
    <property type="molecule type" value="Genomic_DNA"/>
</dbReference>
<dbReference type="AlphaFoldDB" id="A0A2T4JAX4"/>
<protein>
    <submittedName>
        <fullName evidence="3">Uncharacterized protein</fullName>
    </submittedName>
</protein>
<keyword evidence="2" id="KW-0812">Transmembrane</keyword>
<sequence length="68" mass="7253">MLPDMARRPSRTRIIVETLVVAAIFIIVHLPIYPPYGEKPARTPAPAKACGASQTTPCPESAAPPISD</sequence>
<comment type="caution">
    <text evidence="3">The sequence shown here is derived from an EMBL/GenBank/DDBJ whole genome shotgun (WGS) entry which is preliminary data.</text>
</comment>
<reference evidence="3 4" key="1">
    <citation type="submission" date="2018-03" db="EMBL/GenBank/DDBJ databases">
        <title>Rhodobacter blasticus.</title>
        <authorList>
            <person name="Meyer T.E."/>
            <person name="Miller S."/>
            <person name="Lodha T."/>
            <person name="Gandham S."/>
            <person name="Chintalapati S."/>
            <person name="Chintalapati V.R."/>
        </authorList>
    </citation>
    <scope>NUCLEOTIDE SEQUENCE [LARGE SCALE GENOMIC DNA]</scope>
    <source>
        <strain evidence="3 4">DSM 2131</strain>
    </source>
</reference>
<feature type="region of interest" description="Disordered" evidence="1">
    <location>
        <begin position="40"/>
        <end position="68"/>
    </location>
</feature>
<proteinExistence type="predicted"/>
<name>A0A2T4JAX4_FUSBL</name>
<evidence type="ECO:0000313" key="4">
    <source>
        <dbReference type="Proteomes" id="UP000241362"/>
    </source>
</evidence>
<feature type="transmembrane region" description="Helical" evidence="2">
    <location>
        <begin position="12"/>
        <end position="32"/>
    </location>
</feature>
<keyword evidence="2" id="KW-1133">Transmembrane helix</keyword>
<keyword evidence="2" id="KW-0472">Membrane</keyword>
<gene>
    <name evidence="3" type="ORF">C5F44_07080</name>
</gene>
<evidence type="ECO:0000313" key="3">
    <source>
        <dbReference type="EMBL" id="PTE15039.1"/>
    </source>
</evidence>
<keyword evidence="4" id="KW-1185">Reference proteome</keyword>
<organism evidence="3 4">
    <name type="scientific">Fuscovulum blasticum DSM 2131</name>
    <dbReference type="NCBI Taxonomy" id="1188250"/>
    <lineage>
        <taxon>Bacteria</taxon>
        <taxon>Pseudomonadati</taxon>
        <taxon>Pseudomonadota</taxon>
        <taxon>Alphaproteobacteria</taxon>
        <taxon>Rhodobacterales</taxon>
        <taxon>Paracoccaceae</taxon>
        <taxon>Pseudogemmobacter</taxon>
    </lineage>
</organism>
<accession>A0A2T4JAX4</accession>
<evidence type="ECO:0000256" key="2">
    <source>
        <dbReference type="SAM" id="Phobius"/>
    </source>
</evidence>